<evidence type="ECO:0000313" key="2">
    <source>
        <dbReference type="EMBL" id="KAE9524809.1"/>
    </source>
</evidence>
<proteinExistence type="predicted"/>
<gene>
    <name evidence="2" type="ORF">AGLY_014859</name>
</gene>
<sequence length="232" mass="25882">MSFNNLYLPPLHEFSGDSKCIFFRFVPFSLSVFFNAGFNGDTCGVPKTIGVMPDLRATYDNSIVFNSTGVIFTCSNSISQNPSKSSVVISIAPDLLSNSFIRERICINLSVVKSFHTLSSYQLIILEVCEDLVSIYDHVLYKQKDSAQSQGLLVSFLLDFSSFISLIVLRMILGFLIGFVNDVSVDSSLMLTSLRGLHSLDLFVFLDILDDFKVSNHGTMINLRQNRINNSN</sequence>
<keyword evidence="1" id="KW-0812">Transmembrane</keyword>
<reference evidence="2 3" key="1">
    <citation type="submission" date="2019-08" db="EMBL/GenBank/DDBJ databases">
        <title>The genome of the soybean aphid Biotype 1, its phylome, world population structure and adaptation to the North American continent.</title>
        <authorList>
            <person name="Giordano R."/>
            <person name="Donthu R.K."/>
            <person name="Hernandez A.G."/>
            <person name="Wright C.L."/>
            <person name="Zimin A.V."/>
        </authorList>
    </citation>
    <scope>NUCLEOTIDE SEQUENCE [LARGE SCALE GENOMIC DNA]</scope>
    <source>
        <tissue evidence="2">Whole aphids</tissue>
    </source>
</reference>
<name>A0A6G0T2K1_APHGL</name>
<accession>A0A6G0T2K1</accession>
<evidence type="ECO:0000313" key="3">
    <source>
        <dbReference type="Proteomes" id="UP000475862"/>
    </source>
</evidence>
<keyword evidence="3" id="KW-1185">Reference proteome</keyword>
<keyword evidence="1" id="KW-1133">Transmembrane helix</keyword>
<evidence type="ECO:0000256" key="1">
    <source>
        <dbReference type="SAM" id="Phobius"/>
    </source>
</evidence>
<protein>
    <submittedName>
        <fullName evidence="2">Uncharacterized protein</fullName>
    </submittedName>
</protein>
<keyword evidence="1" id="KW-0472">Membrane</keyword>
<dbReference type="EMBL" id="VYZN01000065">
    <property type="protein sequence ID" value="KAE9524809.1"/>
    <property type="molecule type" value="Genomic_DNA"/>
</dbReference>
<organism evidence="2 3">
    <name type="scientific">Aphis glycines</name>
    <name type="common">Soybean aphid</name>
    <dbReference type="NCBI Taxonomy" id="307491"/>
    <lineage>
        <taxon>Eukaryota</taxon>
        <taxon>Metazoa</taxon>
        <taxon>Ecdysozoa</taxon>
        <taxon>Arthropoda</taxon>
        <taxon>Hexapoda</taxon>
        <taxon>Insecta</taxon>
        <taxon>Pterygota</taxon>
        <taxon>Neoptera</taxon>
        <taxon>Paraneoptera</taxon>
        <taxon>Hemiptera</taxon>
        <taxon>Sternorrhyncha</taxon>
        <taxon>Aphidomorpha</taxon>
        <taxon>Aphidoidea</taxon>
        <taxon>Aphididae</taxon>
        <taxon>Aphidini</taxon>
        <taxon>Aphis</taxon>
        <taxon>Aphis</taxon>
    </lineage>
</organism>
<dbReference type="Proteomes" id="UP000475862">
    <property type="component" value="Unassembled WGS sequence"/>
</dbReference>
<comment type="caution">
    <text evidence="2">The sequence shown here is derived from an EMBL/GenBank/DDBJ whole genome shotgun (WGS) entry which is preliminary data.</text>
</comment>
<dbReference type="AlphaFoldDB" id="A0A6G0T2K1"/>
<feature type="transmembrane region" description="Helical" evidence="1">
    <location>
        <begin position="152"/>
        <end position="180"/>
    </location>
</feature>